<dbReference type="PANTHER" id="PTHR36107">
    <property type="entry name" value="SMALL, ACID-SOLUBLE SPORE PROTEIN A"/>
    <property type="match status" value="1"/>
</dbReference>
<dbReference type="GO" id="GO:0003690">
    <property type="term" value="F:double-stranded DNA binding"/>
    <property type="evidence" value="ECO:0007669"/>
    <property type="project" value="InterPro"/>
</dbReference>
<gene>
    <name evidence="2" type="ORF">DLM86_08840</name>
</gene>
<dbReference type="OrthoDB" id="1683773at2"/>
<sequence length="97" mass="10491">MARRRSGRSLVVPEAGRSLDQFKASVMQREGYKVNPAEPNNVKFEVAKSLGIPLSPGNNGQLKTEDAGKIGGQIGGAMVREMIRMAQQQLANRGNKP</sequence>
<evidence type="ECO:0000313" key="3">
    <source>
        <dbReference type="Proteomes" id="UP000247476"/>
    </source>
</evidence>
<name>A0A2V5KA84_9BACL</name>
<keyword evidence="2" id="KW-0378">Hydrolase</keyword>
<dbReference type="RefSeq" id="WP_110839613.1">
    <property type="nucleotide sequence ID" value="NZ_QJVJ01000003.1"/>
</dbReference>
<protein>
    <submittedName>
        <fullName evidence="2">Alpha/beta hydrolase</fullName>
    </submittedName>
</protein>
<accession>A0A2V5KA84</accession>
<comment type="function">
    <text evidence="1">SASP are bound to spore DNA. They are double-stranded DNA-binding proteins that cause DNA to change to an a-like conformation. They protect the DNA backbone from chemical and enzymatic cleavage and are thus involved in dormant spore's high resistance to UV light.</text>
</comment>
<dbReference type="InterPro" id="IPR050847">
    <property type="entry name" value="SASP_DNA-binding"/>
</dbReference>
<keyword evidence="3" id="KW-1185">Reference proteome</keyword>
<dbReference type="Pfam" id="PF00269">
    <property type="entry name" value="SASP"/>
    <property type="match status" value="1"/>
</dbReference>
<comment type="caution">
    <text evidence="2">The sequence shown here is derived from an EMBL/GenBank/DDBJ whole genome shotgun (WGS) entry which is preliminary data.</text>
</comment>
<proteinExistence type="predicted"/>
<dbReference type="InterPro" id="IPR038300">
    <property type="entry name" value="SASP_sf_alpha/beta"/>
</dbReference>
<evidence type="ECO:0000256" key="1">
    <source>
        <dbReference type="ARBA" id="ARBA00003863"/>
    </source>
</evidence>
<dbReference type="GO" id="GO:0006265">
    <property type="term" value="P:DNA topological change"/>
    <property type="evidence" value="ECO:0007669"/>
    <property type="project" value="InterPro"/>
</dbReference>
<dbReference type="InterPro" id="IPR001448">
    <property type="entry name" value="SASP_alpha/beta-type"/>
</dbReference>
<dbReference type="EMBL" id="QJVJ01000003">
    <property type="protein sequence ID" value="PYI55812.1"/>
    <property type="molecule type" value="Genomic_DNA"/>
</dbReference>
<dbReference type="AlphaFoldDB" id="A0A2V5KA84"/>
<dbReference type="PANTHER" id="PTHR36107:SF1">
    <property type="entry name" value="SMALL, ACID-SOLUBLE SPORE PROTEIN A"/>
    <property type="match status" value="1"/>
</dbReference>
<evidence type="ECO:0000313" key="2">
    <source>
        <dbReference type="EMBL" id="PYI55812.1"/>
    </source>
</evidence>
<dbReference type="Gene3D" id="6.10.10.80">
    <property type="entry name" value="Small, acid-soluble spore protein, alpha/beta type-like"/>
    <property type="match status" value="1"/>
</dbReference>
<dbReference type="GO" id="GO:0016787">
    <property type="term" value="F:hydrolase activity"/>
    <property type="evidence" value="ECO:0007669"/>
    <property type="project" value="UniProtKB-KW"/>
</dbReference>
<reference evidence="2 3" key="1">
    <citation type="submission" date="2018-05" db="EMBL/GenBank/DDBJ databases">
        <title>Paenibacillus flagellatus sp. nov., isolated from selenium mineral soil.</title>
        <authorList>
            <person name="Dai X."/>
        </authorList>
    </citation>
    <scope>NUCLEOTIDE SEQUENCE [LARGE SCALE GENOMIC DNA]</scope>
    <source>
        <strain evidence="2 3">DXL2</strain>
    </source>
</reference>
<dbReference type="Proteomes" id="UP000247476">
    <property type="component" value="Unassembled WGS sequence"/>
</dbReference>
<organism evidence="2 3">
    <name type="scientific">Paenibacillus flagellatus</name>
    <dbReference type="NCBI Taxonomy" id="2211139"/>
    <lineage>
        <taxon>Bacteria</taxon>
        <taxon>Bacillati</taxon>
        <taxon>Bacillota</taxon>
        <taxon>Bacilli</taxon>
        <taxon>Bacillales</taxon>
        <taxon>Paenibacillaceae</taxon>
        <taxon>Paenibacillus</taxon>
    </lineage>
</organism>